<dbReference type="EMBL" id="ML739052">
    <property type="protein sequence ID" value="KAE8355477.1"/>
    <property type="molecule type" value="Genomic_DNA"/>
</dbReference>
<keyword evidence="1" id="KW-0732">Signal</keyword>
<dbReference type="OrthoDB" id="5356630at2759"/>
<protein>
    <submittedName>
        <fullName evidence="2">Uncharacterized protein</fullName>
    </submittedName>
</protein>
<evidence type="ECO:0000313" key="2">
    <source>
        <dbReference type="EMBL" id="KAE8355477.1"/>
    </source>
</evidence>
<feature type="chain" id="PRO_5024847048" evidence="1">
    <location>
        <begin position="16"/>
        <end position="189"/>
    </location>
</feature>
<accession>A0A5N6ZCW3</accession>
<reference evidence="3" key="1">
    <citation type="submission" date="2019-04" db="EMBL/GenBank/DDBJ databases">
        <title>Friends and foes A comparative genomics studyof 23 Aspergillus species from section Flavi.</title>
        <authorList>
            <consortium name="DOE Joint Genome Institute"/>
            <person name="Kjaerbolling I."/>
            <person name="Vesth T."/>
            <person name="Frisvad J.C."/>
            <person name="Nybo J.L."/>
            <person name="Theobald S."/>
            <person name="Kildgaard S."/>
            <person name="Isbrandt T."/>
            <person name="Kuo A."/>
            <person name="Sato A."/>
            <person name="Lyhne E.K."/>
            <person name="Kogle M.E."/>
            <person name="Wiebenga A."/>
            <person name="Kun R.S."/>
            <person name="Lubbers R.J."/>
            <person name="Makela M.R."/>
            <person name="Barry K."/>
            <person name="Chovatia M."/>
            <person name="Clum A."/>
            <person name="Daum C."/>
            <person name="Haridas S."/>
            <person name="He G."/>
            <person name="LaButti K."/>
            <person name="Lipzen A."/>
            <person name="Mondo S."/>
            <person name="Riley R."/>
            <person name="Salamov A."/>
            <person name="Simmons B.A."/>
            <person name="Magnuson J.K."/>
            <person name="Henrissat B."/>
            <person name="Mortensen U.H."/>
            <person name="Larsen T.O."/>
            <person name="Devries R.P."/>
            <person name="Grigoriev I.V."/>
            <person name="Machida M."/>
            <person name="Baker S.E."/>
            <person name="Andersen M.R."/>
        </authorList>
    </citation>
    <scope>NUCLEOTIDE SEQUENCE [LARGE SCALE GENOMIC DNA]</scope>
    <source>
        <strain evidence="3">CBS 553.77</strain>
    </source>
</reference>
<feature type="signal peptide" evidence="1">
    <location>
        <begin position="1"/>
        <end position="15"/>
    </location>
</feature>
<sequence length="189" mass="20547">MYLLILILALTLATATTPPTHDQTTLWPSETYRYWVQTGQWKLDPEDDLLIVKNTNPADETTAIVTFNIPETAAGHKCTLLFDLGADDISTGSQQVDVFTATKPTGALAESDLRSVSRQVDGIVWSRDAHVGRISVAAPGSARWILASLGYPGFDCPAGRVVGFEFVGVNDQVAMQWDTEVSGPRVRVL</sequence>
<evidence type="ECO:0000256" key="1">
    <source>
        <dbReference type="SAM" id="SignalP"/>
    </source>
</evidence>
<name>A0A5N6ZCW3_9EURO</name>
<keyword evidence="3" id="KW-1185">Reference proteome</keyword>
<evidence type="ECO:0000313" key="3">
    <source>
        <dbReference type="Proteomes" id="UP000327118"/>
    </source>
</evidence>
<proteinExistence type="predicted"/>
<gene>
    <name evidence="2" type="ORF">BDV28DRAFT_146149</name>
</gene>
<organism evidence="2 3">
    <name type="scientific">Aspergillus coremiiformis</name>
    <dbReference type="NCBI Taxonomy" id="138285"/>
    <lineage>
        <taxon>Eukaryota</taxon>
        <taxon>Fungi</taxon>
        <taxon>Dikarya</taxon>
        <taxon>Ascomycota</taxon>
        <taxon>Pezizomycotina</taxon>
        <taxon>Eurotiomycetes</taxon>
        <taxon>Eurotiomycetidae</taxon>
        <taxon>Eurotiales</taxon>
        <taxon>Aspergillaceae</taxon>
        <taxon>Aspergillus</taxon>
        <taxon>Aspergillus subgen. Circumdati</taxon>
    </lineage>
</organism>
<dbReference type="Proteomes" id="UP000327118">
    <property type="component" value="Unassembled WGS sequence"/>
</dbReference>
<dbReference type="AlphaFoldDB" id="A0A5N6ZCW3"/>